<accession>A0A371F399</accession>
<dbReference type="AlphaFoldDB" id="A0A371F399"/>
<proteinExistence type="predicted"/>
<dbReference type="Proteomes" id="UP000257109">
    <property type="component" value="Unassembled WGS sequence"/>
</dbReference>
<dbReference type="EMBL" id="QJKJ01010789">
    <property type="protein sequence ID" value="RDX72735.1"/>
    <property type="molecule type" value="Genomic_DNA"/>
</dbReference>
<evidence type="ECO:0000313" key="2">
    <source>
        <dbReference type="EMBL" id="RDX72735.1"/>
    </source>
</evidence>
<organism evidence="2 3">
    <name type="scientific">Mucuna pruriens</name>
    <name type="common">Velvet bean</name>
    <name type="synonym">Dolichos pruriens</name>
    <dbReference type="NCBI Taxonomy" id="157652"/>
    <lineage>
        <taxon>Eukaryota</taxon>
        <taxon>Viridiplantae</taxon>
        <taxon>Streptophyta</taxon>
        <taxon>Embryophyta</taxon>
        <taxon>Tracheophyta</taxon>
        <taxon>Spermatophyta</taxon>
        <taxon>Magnoliopsida</taxon>
        <taxon>eudicotyledons</taxon>
        <taxon>Gunneridae</taxon>
        <taxon>Pentapetalae</taxon>
        <taxon>rosids</taxon>
        <taxon>fabids</taxon>
        <taxon>Fabales</taxon>
        <taxon>Fabaceae</taxon>
        <taxon>Papilionoideae</taxon>
        <taxon>50 kb inversion clade</taxon>
        <taxon>NPAAA clade</taxon>
        <taxon>indigoferoid/millettioid clade</taxon>
        <taxon>Phaseoleae</taxon>
        <taxon>Mucuna</taxon>
    </lineage>
</organism>
<evidence type="ECO:0000313" key="3">
    <source>
        <dbReference type="Proteomes" id="UP000257109"/>
    </source>
</evidence>
<gene>
    <name evidence="2" type="ORF">CR513_47739</name>
</gene>
<feature type="compositionally biased region" description="Polar residues" evidence="1">
    <location>
        <begin position="55"/>
        <end position="68"/>
    </location>
</feature>
<keyword evidence="3" id="KW-1185">Reference proteome</keyword>
<sequence>MEKKGEQYAQHANKGKREMIFKEGDICFFAFLSNKPPTSNKPEICTKEKAREDNPNLSLSFYTHNHQQ</sequence>
<feature type="compositionally biased region" description="Basic and acidic residues" evidence="1">
    <location>
        <begin position="44"/>
        <end position="54"/>
    </location>
</feature>
<protein>
    <submittedName>
        <fullName evidence="2">Uncharacterized protein</fullName>
    </submittedName>
</protein>
<comment type="caution">
    <text evidence="2">The sequence shown here is derived from an EMBL/GenBank/DDBJ whole genome shotgun (WGS) entry which is preliminary data.</text>
</comment>
<evidence type="ECO:0000256" key="1">
    <source>
        <dbReference type="SAM" id="MobiDB-lite"/>
    </source>
</evidence>
<name>A0A371F399_MUCPR</name>
<feature type="non-terminal residue" evidence="2">
    <location>
        <position position="1"/>
    </location>
</feature>
<reference evidence="2" key="1">
    <citation type="submission" date="2018-05" db="EMBL/GenBank/DDBJ databases">
        <title>Draft genome of Mucuna pruriens seed.</title>
        <authorList>
            <person name="Nnadi N.E."/>
            <person name="Vos R."/>
            <person name="Hasami M.H."/>
            <person name="Devisetty U.K."/>
            <person name="Aguiy J.C."/>
        </authorList>
    </citation>
    <scope>NUCLEOTIDE SEQUENCE [LARGE SCALE GENOMIC DNA]</scope>
    <source>
        <strain evidence="2">JCA_2017</strain>
    </source>
</reference>
<feature type="region of interest" description="Disordered" evidence="1">
    <location>
        <begin position="37"/>
        <end position="68"/>
    </location>
</feature>